<organism evidence="2 3">
    <name type="scientific">Halopenitus persicus</name>
    <dbReference type="NCBI Taxonomy" id="1048396"/>
    <lineage>
        <taxon>Archaea</taxon>
        <taxon>Methanobacteriati</taxon>
        <taxon>Methanobacteriota</taxon>
        <taxon>Stenosarchaea group</taxon>
        <taxon>Halobacteria</taxon>
        <taxon>Halobacteriales</taxon>
        <taxon>Haloferacaceae</taxon>
        <taxon>Halopenitus</taxon>
    </lineage>
</organism>
<dbReference type="OrthoDB" id="30861at2157"/>
<keyword evidence="3" id="KW-1185">Reference proteome</keyword>
<dbReference type="SMART" id="SM00966">
    <property type="entry name" value="SpoVT_AbrB"/>
    <property type="match status" value="1"/>
</dbReference>
<dbReference type="InterPro" id="IPR007159">
    <property type="entry name" value="SpoVT-AbrB_dom"/>
</dbReference>
<dbReference type="Gene3D" id="2.10.260.10">
    <property type="match status" value="1"/>
</dbReference>
<dbReference type="NCBIfam" id="TIGR01439">
    <property type="entry name" value="lp_hng_hel_AbrB"/>
    <property type="match status" value="1"/>
</dbReference>
<dbReference type="InterPro" id="IPR037914">
    <property type="entry name" value="SpoVT-AbrB_sf"/>
</dbReference>
<dbReference type="PROSITE" id="PS51740">
    <property type="entry name" value="SPOVT_ABRB"/>
    <property type="match status" value="1"/>
</dbReference>
<sequence length="89" mass="9965">MAVSEDATVTSKGQVTIPKRIRDALDIDAGTEVEFVLEEDGTIRVRPKTPAMDRLRAVKEALSKHDVDLTKLRRASKDEWGSHFDEDEA</sequence>
<reference evidence="3" key="1">
    <citation type="submission" date="2016-10" db="EMBL/GenBank/DDBJ databases">
        <authorList>
            <person name="Varghese N."/>
            <person name="Submissions S."/>
        </authorList>
    </citation>
    <scope>NUCLEOTIDE SEQUENCE [LARGE SCALE GENOMIC DNA]</scope>
    <source>
        <strain evidence="3">DC30,IBRC 10041,KCTC 4046</strain>
    </source>
</reference>
<evidence type="ECO:0000313" key="2">
    <source>
        <dbReference type="EMBL" id="SDX93806.1"/>
    </source>
</evidence>
<dbReference type="GO" id="GO:0003677">
    <property type="term" value="F:DNA binding"/>
    <property type="evidence" value="ECO:0007669"/>
    <property type="project" value="InterPro"/>
</dbReference>
<evidence type="ECO:0000259" key="1">
    <source>
        <dbReference type="PROSITE" id="PS51740"/>
    </source>
</evidence>
<dbReference type="Pfam" id="PF04014">
    <property type="entry name" value="MazE_antitoxin"/>
    <property type="match status" value="1"/>
</dbReference>
<protein>
    <submittedName>
        <fullName evidence="2">Transcriptional regulator, AbrB family</fullName>
    </submittedName>
</protein>
<dbReference type="RefSeq" id="WP_092730995.1">
    <property type="nucleotide sequence ID" value="NZ_FNPC01000002.1"/>
</dbReference>
<dbReference type="AlphaFoldDB" id="A0A1H3FS28"/>
<name>A0A1H3FS28_9EURY</name>
<dbReference type="InterPro" id="IPR052975">
    <property type="entry name" value="Repressor-like_regulatory"/>
</dbReference>
<dbReference type="Proteomes" id="UP000199079">
    <property type="component" value="Unassembled WGS sequence"/>
</dbReference>
<accession>A0A1H3FS28</accession>
<gene>
    <name evidence="2" type="ORF">SAMN05216564_102189</name>
</gene>
<dbReference type="EMBL" id="FNPC01000002">
    <property type="protein sequence ID" value="SDX93806.1"/>
    <property type="molecule type" value="Genomic_DNA"/>
</dbReference>
<feature type="domain" description="SpoVT-AbrB" evidence="1">
    <location>
        <begin position="4"/>
        <end position="50"/>
    </location>
</feature>
<dbReference type="PANTHER" id="PTHR34860:SF6">
    <property type="entry name" value="REPRESSOR-LIKE PROTEIN SSO7C3"/>
    <property type="match status" value="1"/>
</dbReference>
<proteinExistence type="predicted"/>
<dbReference type="PANTHER" id="PTHR34860">
    <property type="entry name" value="REPRESSOR-LIKE PROTEIN SSO7C3"/>
    <property type="match status" value="1"/>
</dbReference>
<dbReference type="SUPFAM" id="SSF89447">
    <property type="entry name" value="AbrB/MazE/MraZ-like"/>
    <property type="match status" value="1"/>
</dbReference>
<evidence type="ECO:0000313" key="3">
    <source>
        <dbReference type="Proteomes" id="UP000199079"/>
    </source>
</evidence>